<name>A0ABW0I3Q5_9BACL</name>
<gene>
    <name evidence="2" type="ORF">ACFPOF_31550</name>
</gene>
<keyword evidence="1" id="KW-0472">Membrane</keyword>
<reference evidence="3" key="1">
    <citation type="journal article" date="2019" name="Int. J. Syst. Evol. Microbiol.">
        <title>The Global Catalogue of Microorganisms (GCM) 10K type strain sequencing project: providing services to taxonomists for standard genome sequencing and annotation.</title>
        <authorList>
            <consortium name="The Broad Institute Genomics Platform"/>
            <consortium name="The Broad Institute Genome Sequencing Center for Infectious Disease"/>
            <person name="Wu L."/>
            <person name="Ma J."/>
        </authorList>
    </citation>
    <scope>NUCLEOTIDE SEQUENCE [LARGE SCALE GENOMIC DNA]</scope>
    <source>
        <strain evidence="3">CGMCC 1.18575</strain>
    </source>
</reference>
<keyword evidence="1" id="KW-0812">Transmembrane</keyword>
<evidence type="ECO:0000313" key="2">
    <source>
        <dbReference type="EMBL" id="MFC5407288.1"/>
    </source>
</evidence>
<proteinExistence type="predicted"/>
<organism evidence="2 3">
    <name type="scientific">Cohnella soli</name>
    <dbReference type="NCBI Taxonomy" id="425005"/>
    <lineage>
        <taxon>Bacteria</taxon>
        <taxon>Bacillati</taxon>
        <taxon>Bacillota</taxon>
        <taxon>Bacilli</taxon>
        <taxon>Bacillales</taxon>
        <taxon>Paenibacillaceae</taxon>
        <taxon>Cohnella</taxon>
    </lineage>
</organism>
<dbReference type="Pfam" id="PF08012">
    <property type="entry name" value="DUF1702"/>
    <property type="match status" value="1"/>
</dbReference>
<keyword evidence="3" id="KW-1185">Reference proteome</keyword>
<evidence type="ECO:0000313" key="3">
    <source>
        <dbReference type="Proteomes" id="UP001596113"/>
    </source>
</evidence>
<dbReference type="InterPro" id="IPR012964">
    <property type="entry name" value="DUF1702"/>
</dbReference>
<dbReference type="EMBL" id="JBHSMI010000067">
    <property type="protein sequence ID" value="MFC5407288.1"/>
    <property type="molecule type" value="Genomic_DNA"/>
</dbReference>
<evidence type="ECO:0000256" key="1">
    <source>
        <dbReference type="SAM" id="Phobius"/>
    </source>
</evidence>
<accession>A0ABW0I3Q5</accession>
<dbReference type="Proteomes" id="UP001596113">
    <property type="component" value="Unassembled WGS sequence"/>
</dbReference>
<sequence length="337" mass="39441">MSILWLVCIPITIIVVSFPLIYLRLFVVNIRRMQQRFQVADGTLYSKRFPLILRAFLTGNNCALRLGGGIDHLRSGLDDKFEDFYRGFAYEGTGMGFGAKASLLPSAGKRFENSFRKLDPNYLYQYYVGLGWFLQIRFGFRFRGYRKWLQQLDPRYAPIVFDGVGFKIGLFSYSENKQITRKFNHFPWHFQRVCYQGMGRAIWFICGFDLDKAIAEIQYLPYAFRGDAYSGLGLAVAYSMFDNLSFALRSEDQVPSCYRTAFRQGQAFGWEARQLQNPVYWQAQLDKYMPSVAIRARQYVFFVHQARDQLDCSEAVSSDHYYLRWMDDTRSLLDRLT</sequence>
<comment type="caution">
    <text evidence="2">The sequence shown here is derived from an EMBL/GenBank/DDBJ whole genome shotgun (WGS) entry which is preliminary data.</text>
</comment>
<keyword evidence="1" id="KW-1133">Transmembrane helix</keyword>
<protein>
    <submittedName>
        <fullName evidence="2">DUF1702 family protein</fullName>
    </submittedName>
</protein>
<feature type="transmembrane region" description="Helical" evidence="1">
    <location>
        <begin position="6"/>
        <end position="27"/>
    </location>
</feature>
<dbReference type="RefSeq" id="WP_378139819.1">
    <property type="nucleotide sequence ID" value="NZ_JBHSMI010000067.1"/>
</dbReference>